<dbReference type="PANTHER" id="PTHR10015:SF206">
    <property type="entry name" value="HSF-TYPE DNA-BINDING DOMAIN-CONTAINING PROTEIN"/>
    <property type="match status" value="1"/>
</dbReference>
<comment type="subcellular location">
    <subcellularLocation>
        <location evidence="1">Nucleus</location>
    </subcellularLocation>
</comment>
<evidence type="ECO:0000256" key="3">
    <source>
        <dbReference type="ARBA" id="ARBA00023125"/>
    </source>
</evidence>
<proteinExistence type="inferred from homology"/>
<evidence type="ECO:0000259" key="8">
    <source>
        <dbReference type="SMART" id="SM00415"/>
    </source>
</evidence>
<dbReference type="AlphaFoldDB" id="A0A7S4EFZ6"/>
<dbReference type="Gene3D" id="1.10.10.10">
    <property type="entry name" value="Winged helix-like DNA-binding domain superfamily/Winged helix DNA-binding domain"/>
    <property type="match status" value="1"/>
</dbReference>
<feature type="domain" description="HSF-type DNA-binding" evidence="8">
    <location>
        <begin position="22"/>
        <end position="129"/>
    </location>
</feature>
<dbReference type="FunFam" id="1.10.10.10:FF:000027">
    <property type="entry name" value="Heat shock transcription factor 1"/>
    <property type="match status" value="1"/>
</dbReference>
<dbReference type="EMBL" id="HBIX01004149">
    <property type="protein sequence ID" value="CAE0710525.1"/>
    <property type="molecule type" value="Transcribed_RNA"/>
</dbReference>
<keyword evidence="3" id="KW-0238">DNA-binding</keyword>
<dbReference type="SMART" id="SM00415">
    <property type="entry name" value="HSF"/>
    <property type="match status" value="1"/>
</dbReference>
<evidence type="ECO:0000256" key="4">
    <source>
        <dbReference type="ARBA" id="ARBA00023163"/>
    </source>
</evidence>
<feature type="compositionally biased region" description="Low complexity" evidence="7">
    <location>
        <begin position="135"/>
        <end position="152"/>
    </location>
</feature>
<dbReference type="GO" id="GO:0043565">
    <property type="term" value="F:sequence-specific DNA binding"/>
    <property type="evidence" value="ECO:0007669"/>
    <property type="project" value="InterPro"/>
</dbReference>
<protein>
    <recommendedName>
        <fullName evidence="8">HSF-type DNA-binding domain-containing protein</fullName>
    </recommendedName>
</protein>
<dbReference type="SUPFAM" id="SSF46785">
    <property type="entry name" value="Winged helix' DNA-binding domain"/>
    <property type="match status" value="1"/>
</dbReference>
<name>A0A7S4EFZ6_9STRA</name>
<dbReference type="PRINTS" id="PR00056">
    <property type="entry name" value="HSFDOMAIN"/>
</dbReference>
<keyword evidence="5" id="KW-0539">Nucleus</keyword>
<evidence type="ECO:0000256" key="6">
    <source>
        <dbReference type="RuleBase" id="RU004020"/>
    </source>
</evidence>
<sequence length="486" mass="52697">MSASVPSNSAKTSFVVNDASQDIPIFLRKTYHMVDTCEKSVCAWSEDGETFIVKHPKKFEQEVIPQFFKHRKFSSFVRQLNFYAFRKIKTNDSIRIDATLEAATANYWRFFHPKFQRGKPEWLQEIKRSSSTPRGSGTKKAAGSGAAAKSGTNKVATPDAVESSAVVGEENIELKLEVTSLKERVEAMTKSIDMLTNLVENVSISKKIEGNGNVPIVNENNKRPKITATKFRSEQTHVSKTVCVPDSISSNISVPDEARSTPSPSYPDAAESDSGLASLGALEPNISGDESSVASNLIMDQNFADSLLNFNHDDDEDGIQCFLNPDPIHSSSGHLEGASNNQPRVELMNRLSDALSLLPQEIQELIVDRLIQAITSPKEIRESLQVTAALQEVVETASAATSNVPMSVPQSPRHQAASCDDSAMMMDDASVVPTTVDTSLAHKPVLNPSLPLAAATLAALLSQYSENPQCTAAVVAATNTLIPVHV</sequence>
<accession>A0A7S4EFZ6</accession>
<keyword evidence="4" id="KW-0804">Transcription</keyword>
<dbReference type="GO" id="GO:0003700">
    <property type="term" value="F:DNA-binding transcription factor activity"/>
    <property type="evidence" value="ECO:0007669"/>
    <property type="project" value="InterPro"/>
</dbReference>
<dbReference type="InterPro" id="IPR000232">
    <property type="entry name" value="HSF_DNA-bd"/>
</dbReference>
<gene>
    <name evidence="9" type="ORF">PAUS00366_LOCUS3252</name>
</gene>
<feature type="region of interest" description="Disordered" evidence="7">
    <location>
        <begin position="126"/>
        <end position="162"/>
    </location>
</feature>
<keyword evidence="2" id="KW-0805">Transcription regulation</keyword>
<dbReference type="GO" id="GO:0005634">
    <property type="term" value="C:nucleus"/>
    <property type="evidence" value="ECO:0007669"/>
    <property type="project" value="UniProtKB-SubCell"/>
</dbReference>
<evidence type="ECO:0000313" key="9">
    <source>
        <dbReference type="EMBL" id="CAE0710525.1"/>
    </source>
</evidence>
<evidence type="ECO:0000256" key="1">
    <source>
        <dbReference type="ARBA" id="ARBA00004123"/>
    </source>
</evidence>
<evidence type="ECO:0000256" key="5">
    <source>
        <dbReference type="ARBA" id="ARBA00023242"/>
    </source>
</evidence>
<dbReference type="Pfam" id="PF00447">
    <property type="entry name" value="HSF_DNA-bind"/>
    <property type="match status" value="1"/>
</dbReference>
<feature type="region of interest" description="Disordered" evidence="7">
    <location>
        <begin position="249"/>
        <end position="274"/>
    </location>
</feature>
<dbReference type="PANTHER" id="PTHR10015">
    <property type="entry name" value="HEAT SHOCK TRANSCRIPTION FACTOR"/>
    <property type="match status" value="1"/>
</dbReference>
<evidence type="ECO:0000256" key="2">
    <source>
        <dbReference type="ARBA" id="ARBA00023015"/>
    </source>
</evidence>
<comment type="similarity">
    <text evidence="6">Belongs to the HSF family.</text>
</comment>
<evidence type="ECO:0000256" key="7">
    <source>
        <dbReference type="SAM" id="MobiDB-lite"/>
    </source>
</evidence>
<dbReference type="InterPro" id="IPR036388">
    <property type="entry name" value="WH-like_DNA-bd_sf"/>
</dbReference>
<reference evidence="9" key="1">
    <citation type="submission" date="2021-01" db="EMBL/GenBank/DDBJ databases">
        <authorList>
            <person name="Corre E."/>
            <person name="Pelletier E."/>
            <person name="Niang G."/>
            <person name="Scheremetjew M."/>
            <person name="Finn R."/>
            <person name="Kale V."/>
            <person name="Holt S."/>
            <person name="Cochrane G."/>
            <person name="Meng A."/>
            <person name="Brown T."/>
            <person name="Cohen L."/>
        </authorList>
    </citation>
    <scope>NUCLEOTIDE SEQUENCE</scope>
    <source>
        <strain evidence="9">10249 10 AB</strain>
    </source>
</reference>
<organism evidence="9">
    <name type="scientific">Pseudo-nitzschia australis</name>
    <dbReference type="NCBI Taxonomy" id="44445"/>
    <lineage>
        <taxon>Eukaryota</taxon>
        <taxon>Sar</taxon>
        <taxon>Stramenopiles</taxon>
        <taxon>Ochrophyta</taxon>
        <taxon>Bacillariophyta</taxon>
        <taxon>Bacillariophyceae</taxon>
        <taxon>Bacillariophycidae</taxon>
        <taxon>Bacillariales</taxon>
        <taxon>Bacillariaceae</taxon>
        <taxon>Pseudo-nitzschia</taxon>
    </lineage>
</organism>
<dbReference type="InterPro" id="IPR036390">
    <property type="entry name" value="WH_DNA-bd_sf"/>
</dbReference>